<evidence type="ECO:0000256" key="1">
    <source>
        <dbReference type="ARBA" id="ARBA00004123"/>
    </source>
</evidence>
<dbReference type="PANTHER" id="PTHR12709:SF3">
    <property type="entry name" value="DNA-DIRECTED RNA POLYMERASE V SUBUNIT 7"/>
    <property type="match status" value="1"/>
</dbReference>
<evidence type="ECO:0000256" key="3">
    <source>
        <dbReference type="ARBA" id="ARBA00022478"/>
    </source>
</evidence>
<dbReference type="PANTHER" id="PTHR12709">
    <property type="entry name" value="DNA-DIRECTED RNA POLYMERASE II, III"/>
    <property type="match status" value="1"/>
</dbReference>
<protein>
    <recommendedName>
        <fullName evidence="6">DNA-directed RNA polymerase subunit</fullName>
    </recommendedName>
</protein>
<dbReference type="GO" id="GO:0006352">
    <property type="term" value="P:DNA-templated transcription initiation"/>
    <property type="evidence" value="ECO:0007669"/>
    <property type="project" value="UniProtKB-UniRule"/>
</dbReference>
<dbReference type="FunFam" id="3.30.1490.120:FF:000001">
    <property type="entry name" value="DNA-directed RNA polymerase II subunit RPB7"/>
    <property type="match status" value="1"/>
</dbReference>
<dbReference type="Proteomes" id="UP000596660">
    <property type="component" value="Unplaced"/>
</dbReference>
<dbReference type="SUPFAM" id="SSF88798">
    <property type="entry name" value="N-terminal, heterodimerisation domain of RBP7 (RpoE)"/>
    <property type="match status" value="1"/>
</dbReference>
<dbReference type="InterPro" id="IPR036898">
    <property type="entry name" value="RNA_pol_Rpb7-like_N_sf"/>
</dbReference>
<dbReference type="SUPFAM" id="SSF50249">
    <property type="entry name" value="Nucleic acid-binding proteins"/>
    <property type="match status" value="1"/>
</dbReference>
<keyword evidence="8" id="KW-1185">Reference proteome</keyword>
<dbReference type="CDD" id="cd04329">
    <property type="entry name" value="RNAP_II_Rpb7_N"/>
    <property type="match status" value="1"/>
</dbReference>
<keyword evidence="5 6" id="KW-0539">Nucleus</keyword>
<evidence type="ECO:0000256" key="5">
    <source>
        <dbReference type="ARBA" id="ARBA00023242"/>
    </source>
</evidence>
<organism evidence="7 8">
    <name type="scientific">Chenopodium quinoa</name>
    <name type="common">Quinoa</name>
    <dbReference type="NCBI Taxonomy" id="63459"/>
    <lineage>
        <taxon>Eukaryota</taxon>
        <taxon>Viridiplantae</taxon>
        <taxon>Streptophyta</taxon>
        <taxon>Embryophyta</taxon>
        <taxon>Tracheophyta</taxon>
        <taxon>Spermatophyta</taxon>
        <taxon>Magnoliopsida</taxon>
        <taxon>eudicotyledons</taxon>
        <taxon>Gunneridae</taxon>
        <taxon>Pentapetalae</taxon>
        <taxon>Caryophyllales</taxon>
        <taxon>Chenopodiaceae</taxon>
        <taxon>Chenopodioideae</taxon>
        <taxon>Atripliceae</taxon>
        <taxon>Chenopodium</taxon>
    </lineage>
</organism>
<dbReference type="InterPro" id="IPR012340">
    <property type="entry name" value="NA-bd_OB-fold"/>
</dbReference>
<evidence type="ECO:0000256" key="2">
    <source>
        <dbReference type="ARBA" id="ARBA00009307"/>
    </source>
</evidence>
<dbReference type="Gene3D" id="3.30.1490.120">
    <property type="entry name" value="RNA polymerase Rpb7-like, N-terminal domain"/>
    <property type="match status" value="1"/>
</dbReference>
<keyword evidence="3 6" id="KW-0240">DNA-directed RNA polymerase</keyword>
<dbReference type="GO" id="GO:0055029">
    <property type="term" value="C:nuclear DNA-directed RNA polymerase complex"/>
    <property type="evidence" value="ECO:0007669"/>
    <property type="project" value="UniProtKB-ARBA"/>
</dbReference>
<comment type="subcellular location">
    <subcellularLocation>
        <location evidence="1 6">Nucleus</location>
    </subcellularLocation>
</comment>
<evidence type="ECO:0000313" key="7">
    <source>
        <dbReference type="EnsemblPlants" id="AUR62019525-RA:cds"/>
    </source>
</evidence>
<dbReference type="GO" id="GO:0003697">
    <property type="term" value="F:single-stranded DNA binding"/>
    <property type="evidence" value="ECO:0007669"/>
    <property type="project" value="TreeGrafter"/>
</dbReference>
<comment type="similarity">
    <text evidence="2">Belongs to the eukaryotic RPB7/RPC8 RNA polymerase subunit family.</text>
</comment>
<accession>A0A803LVM4</accession>
<dbReference type="InterPro" id="IPR045113">
    <property type="entry name" value="Rpb7-like"/>
</dbReference>
<name>A0A803LVM4_CHEQI</name>
<reference evidence="7" key="1">
    <citation type="journal article" date="2017" name="Nature">
        <title>The genome of Chenopodium quinoa.</title>
        <authorList>
            <person name="Jarvis D.E."/>
            <person name="Ho Y.S."/>
            <person name="Lightfoot D.J."/>
            <person name="Schmoeckel S.M."/>
            <person name="Li B."/>
            <person name="Borm T.J.A."/>
            <person name="Ohyanagi H."/>
            <person name="Mineta K."/>
            <person name="Michell C.T."/>
            <person name="Saber N."/>
            <person name="Kharbatia N.M."/>
            <person name="Rupper R.R."/>
            <person name="Sharp A.R."/>
            <person name="Dally N."/>
            <person name="Boughton B.A."/>
            <person name="Woo Y.H."/>
            <person name="Gao G."/>
            <person name="Schijlen E.G.W.M."/>
            <person name="Guo X."/>
            <person name="Momin A.A."/>
            <person name="Negrao S."/>
            <person name="Al-Babili S."/>
            <person name="Gehring C."/>
            <person name="Roessner U."/>
            <person name="Jung C."/>
            <person name="Murphy K."/>
            <person name="Arold S.T."/>
            <person name="Gojobori T."/>
            <person name="van der Linden C.G."/>
            <person name="van Loo E.N."/>
            <person name="Jellen E.N."/>
            <person name="Maughan P.J."/>
            <person name="Tester M."/>
        </authorList>
    </citation>
    <scope>NUCLEOTIDE SEQUENCE [LARGE SCALE GENOMIC DNA]</scope>
    <source>
        <strain evidence="7">cv. PI 614886</strain>
    </source>
</reference>
<evidence type="ECO:0000313" key="8">
    <source>
        <dbReference type="Proteomes" id="UP000596660"/>
    </source>
</evidence>
<reference evidence="7" key="2">
    <citation type="submission" date="2021-03" db="UniProtKB">
        <authorList>
            <consortium name="EnsemblPlants"/>
        </authorList>
    </citation>
    <scope>IDENTIFICATION</scope>
</reference>
<keyword evidence="4 6" id="KW-0804">Transcription</keyword>
<dbReference type="Gene3D" id="2.40.50.140">
    <property type="entry name" value="Nucleic acid-binding proteins"/>
    <property type="match status" value="1"/>
</dbReference>
<dbReference type="Gramene" id="AUR62019525-RA">
    <property type="protein sequence ID" value="AUR62019525-RA:cds"/>
    <property type="gene ID" value="AUR62019525"/>
</dbReference>
<evidence type="ECO:0000256" key="6">
    <source>
        <dbReference type="RuleBase" id="RU369086"/>
    </source>
</evidence>
<dbReference type="GO" id="GO:0003727">
    <property type="term" value="F:single-stranded RNA binding"/>
    <property type="evidence" value="ECO:0007669"/>
    <property type="project" value="TreeGrafter"/>
</dbReference>
<comment type="function">
    <text evidence="6">DNA-dependent RNA polymerase which catalyzes the transcription of DNA into RNA using the four ribonucleoside triphosphates as substrates.</text>
</comment>
<dbReference type="EnsemblPlants" id="AUR62019525-RA">
    <property type="protein sequence ID" value="AUR62019525-RA:cds"/>
    <property type="gene ID" value="AUR62019525"/>
</dbReference>
<evidence type="ECO:0000256" key="4">
    <source>
        <dbReference type="ARBA" id="ARBA00023163"/>
    </source>
</evidence>
<proteinExistence type="inferred from homology"/>
<dbReference type="FunFam" id="2.40.50.140:FF:000043">
    <property type="entry name" value="DNA-directed RNA polymerase II subunit RPB7"/>
    <property type="match status" value="1"/>
</dbReference>
<dbReference type="AlphaFoldDB" id="A0A803LVM4"/>
<sequence>MSTQELSAIGYDNKSPKFNGNNYAWWKNRIQNVIMGIDYECWLVVKNGPNIILKTDVEGNQVPKKDSELVIADYKLLEKNAKAMSILQQAIGDFRKEECQKEVNNECMGSEGRKRVYGVTNYLETMFIKVQLPWNVIIPCEHMDVKGLMLQKSVILRLMEDFAAKKATKELGYLLAVTTLDNIGEGRVRQQSGDVLFPVTFSCLTFKIFRGEVLEGTVHKVLRHGVFLRSGPIETIFLSAQKMPGYQHVPGENPMFISEKQSKIEKDVVVRFCVIGTKWVETEREFQAVVGLEGDFLGPV</sequence>